<keyword evidence="2" id="KW-0238">DNA-binding</keyword>
<dbReference type="eggNOG" id="COG1510">
    <property type="taxonomic scope" value="Bacteria"/>
</dbReference>
<dbReference type="HOGENOM" id="CLU_107540_0_0_4"/>
<dbReference type="STRING" id="47229.LO55_969"/>
<dbReference type="InterPro" id="IPR036388">
    <property type="entry name" value="WH-like_DNA-bd_sf"/>
</dbReference>
<dbReference type="EMBL" id="AGZI01000004">
    <property type="protein sequence ID" value="EKU84564.1"/>
    <property type="molecule type" value="Genomic_DNA"/>
</dbReference>
<protein>
    <recommendedName>
        <fullName evidence="4">HTH marR-type domain-containing protein</fullName>
    </recommendedName>
</protein>
<dbReference type="PATRIC" id="fig|883126.3.peg.296"/>
<sequence>MSGITHVLTASCTTMVKAVRVRVVGPWDNPPFKSIEKFSTMTPLVQTFVSHFGEMGSRWGINRTVGQIYALLFVTEEQLHADDIGEKLGISRSNVSIGLKELQSWGLVRLSRIPGDRREYFTSLGDVWEIFRVVAAERRRREVAPTLSVLRESLMANANTPEDQFAQERMREMHELVDLANNWFDDLQRLSPESMSQLMKMGSKVQKLLSAKDRLFGAAAAKEARDE</sequence>
<gene>
    <name evidence="5" type="ORF">HMPREF9710_00296</name>
</gene>
<reference evidence="5 6" key="1">
    <citation type="submission" date="2012-09" db="EMBL/GenBank/DDBJ databases">
        <title>The Genome Sequence of Massilia timonae CCUG 45783.</title>
        <authorList>
            <consortium name="The Broad Institute Genome Sequencing Platform"/>
            <person name="Earl A."/>
            <person name="Ward D."/>
            <person name="Feldgarden M."/>
            <person name="Gevers D."/>
            <person name="Huys G."/>
            <person name="Walker B."/>
            <person name="Young S.K."/>
            <person name="Zeng Q."/>
            <person name="Gargeya S."/>
            <person name="Fitzgerald M."/>
            <person name="Haas B."/>
            <person name="Abouelleil A."/>
            <person name="Alvarado L."/>
            <person name="Arachchi H.M."/>
            <person name="Berlin A.M."/>
            <person name="Chapman S.B."/>
            <person name="Goldberg J."/>
            <person name="Griggs A."/>
            <person name="Gujja S."/>
            <person name="Hansen M."/>
            <person name="Howarth C."/>
            <person name="Imamovic A."/>
            <person name="Larimer J."/>
            <person name="McCowen C."/>
            <person name="Montmayeur A."/>
            <person name="Murphy C."/>
            <person name="Neiman D."/>
            <person name="Pearson M."/>
            <person name="Priest M."/>
            <person name="Roberts A."/>
            <person name="Saif S."/>
            <person name="Shea T."/>
            <person name="Sisk P."/>
            <person name="Sykes S."/>
            <person name="Wortman J."/>
            <person name="Nusbaum C."/>
            <person name="Birren B."/>
        </authorList>
    </citation>
    <scope>NUCLEOTIDE SEQUENCE [LARGE SCALE GENOMIC DNA]</scope>
    <source>
        <strain evidence="5 6">CCUG 45783</strain>
    </source>
</reference>
<dbReference type="InterPro" id="IPR011991">
    <property type="entry name" value="ArsR-like_HTH"/>
</dbReference>
<dbReference type="GO" id="GO:0003677">
    <property type="term" value="F:DNA binding"/>
    <property type="evidence" value="ECO:0007669"/>
    <property type="project" value="UniProtKB-KW"/>
</dbReference>
<dbReference type="PANTHER" id="PTHR38465">
    <property type="entry name" value="HTH-TYPE TRANSCRIPTIONAL REGULATOR MJ1563-RELATED"/>
    <property type="match status" value="1"/>
</dbReference>
<dbReference type="SUPFAM" id="SSF46785">
    <property type="entry name" value="Winged helix' DNA-binding domain"/>
    <property type="match status" value="1"/>
</dbReference>
<evidence type="ECO:0000313" key="5">
    <source>
        <dbReference type="EMBL" id="EKU84564.1"/>
    </source>
</evidence>
<dbReference type="InterPro" id="IPR052362">
    <property type="entry name" value="HTH-GbsR_regulator"/>
</dbReference>
<dbReference type="AlphaFoldDB" id="K9DIG2"/>
<evidence type="ECO:0000256" key="3">
    <source>
        <dbReference type="ARBA" id="ARBA00023163"/>
    </source>
</evidence>
<evidence type="ECO:0000313" key="6">
    <source>
        <dbReference type="Proteomes" id="UP000009874"/>
    </source>
</evidence>
<dbReference type="Pfam" id="PF12802">
    <property type="entry name" value="MarR_2"/>
    <property type="match status" value="1"/>
</dbReference>
<evidence type="ECO:0000256" key="1">
    <source>
        <dbReference type="ARBA" id="ARBA00023015"/>
    </source>
</evidence>
<feature type="domain" description="HTH marR-type" evidence="4">
    <location>
        <begin position="60"/>
        <end position="119"/>
    </location>
</feature>
<dbReference type="InterPro" id="IPR036390">
    <property type="entry name" value="WH_DNA-bd_sf"/>
</dbReference>
<proteinExistence type="predicted"/>
<dbReference type="InterPro" id="IPR000835">
    <property type="entry name" value="HTH_MarR-typ"/>
</dbReference>
<keyword evidence="6" id="KW-1185">Reference proteome</keyword>
<comment type="caution">
    <text evidence="5">The sequence shown here is derived from an EMBL/GenBank/DDBJ whole genome shotgun (WGS) entry which is preliminary data.</text>
</comment>
<keyword evidence="3" id="KW-0804">Transcription</keyword>
<accession>K9DIG2</accession>
<dbReference type="Proteomes" id="UP000009874">
    <property type="component" value="Unassembled WGS sequence"/>
</dbReference>
<organism evidence="5 6">
    <name type="scientific">Massilia timonae CCUG 45783</name>
    <dbReference type="NCBI Taxonomy" id="883126"/>
    <lineage>
        <taxon>Bacteria</taxon>
        <taxon>Pseudomonadati</taxon>
        <taxon>Pseudomonadota</taxon>
        <taxon>Betaproteobacteria</taxon>
        <taxon>Burkholderiales</taxon>
        <taxon>Oxalobacteraceae</taxon>
        <taxon>Telluria group</taxon>
        <taxon>Massilia</taxon>
    </lineage>
</organism>
<dbReference type="CDD" id="cd00090">
    <property type="entry name" value="HTH_ARSR"/>
    <property type="match status" value="1"/>
</dbReference>
<evidence type="ECO:0000256" key="2">
    <source>
        <dbReference type="ARBA" id="ARBA00023125"/>
    </source>
</evidence>
<dbReference type="GO" id="GO:0003700">
    <property type="term" value="F:DNA-binding transcription factor activity"/>
    <property type="evidence" value="ECO:0007669"/>
    <property type="project" value="InterPro"/>
</dbReference>
<name>K9DIG2_9BURK</name>
<keyword evidence="1" id="KW-0805">Transcription regulation</keyword>
<dbReference type="Gene3D" id="1.10.10.10">
    <property type="entry name" value="Winged helix-like DNA-binding domain superfamily/Winged helix DNA-binding domain"/>
    <property type="match status" value="1"/>
</dbReference>
<evidence type="ECO:0000259" key="4">
    <source>
        <dbReference type="Pfam" id="PF12802"/>
    </source>
</evidence>
<dbReference type="PANTHER" id="PTHR38465:SF1">
    <property type="entry name" value="HTH-TYPE TRANSCRIPTIONAL REGULATOR MJ1563-RELATED"/>
    <property type="match status" value="1"/>
</dbReference>